<dbReference type="GO" id="GO:0016423">
    <property type="term" value="F:tRNA (guanine) methyltransferase activity"/>
    <property type="evidence" value="ECO:0007669"/>
    <property type="project" value="InterPro"/>
</dbReference>
<reference key="2">
    <citation type="submission" date="2011-04" db="EMBL/GenBank/DDBJ databases">
        <title>High-quality genome sequence of Pichia pastoris CBS 7435.</title>
        <authorList>
            <person name="Kueberl A."/>
            <person name="Schneider J."/>
            <person name="Thallinger G.G."/>
            <person name="Anderl I."/>
            <person name="Wibberg D."/>
            <person name="Hajek T."/>
            <person name="Jaenicke S."/>
            <person name="Brinkrolf K."/>
            <person name="Goesmann A."/>
            <person name="Szczepanowski R."/>
            <person name="Puehler A."/>
            <person name="Schwab H."/>
            <person name="Glieder A."/>
            <person name="Pichler H."/>
        </authorList>
    </citation>
    <scope>NUCLEOTIDE SEQUENCE</scope>
    <source>
        <strain>CBS 7435</strain>
    </source>
</reference>
<sequence length="1457" mass="166460">MSVGSIRLVTQYLSSQERKRLLNDLVENHVLQKADESSEVLLSELLDVVSEDEKEFILARLQLFAIKVLNSHNDETPEMNAFSSILMLSRKSSKLTATLVDHIVGTLSRFVEIEKEGLNFESGSNELIDSNTFGKPGLFGSLQEDVPTAMALRLLSFIEVLSRDALIGHQPMIDFYACILLGFEDDKVRECCSQIIRWRISFIKENSDMNSFVWDVIQLLMNSPNQKKVNLAFVFWLRYLNGQSIQSLSLNSEYQEALQKDQYWLYLKAGLISKVHEQRKYALSIIKLTVTSIAKSFENSFIKWEIPFKDQNVALWRKFCTLYEIIGLDTSLHQAKAATRDIISMLTEDSTIRAPFALIILSIGFHASMESVRKFSLELVLSIPSNRLHLLQEDNYEFLKTTFFPFILTANYYSTFRTDSEYECPFGDKVIKFLSGCLQDLSEKEHVRRLTHIILEMLAINRMTFDPARLYVVQGLLQGLYRLQSSLNHVIVKEDLSLLYKVFERVAENEIFQLMTQTINLRLLLFLDFDRVGFQGLLQALAKFLRINGALGYTILSDQIDFFLDSVSKNFQKQELLAFYEDNKNQLSMENFIVYLALIVPNNKSMVSLLATDISQHPQSCKILIQLRAHASWFSDIVNEPVISSEIKQLVCKMITHPSSCSEIYFENTNCLIKDTSIFSHPFWNNTDLNNFWISILTEFESSNEGTLTLATAKFDFFVEVLQHSVFSDVAESFLTWENVFNLGATSFKNQPKNTSTAFYKVKDQFYGSLFRMIQLLAKISRIDGTFKEKVYNLLSHNAFFAGFYGKLEAINLLQVLIQTSDPLTTDESLSLVQIMELIWDDLTVDRLILNQRPLHLAFIELAFSVPILSCSLEASGRLSQSLRRLALQIIDNGYGRKSLLPTMINCFSSFQLRHNDGFENSFWLGEVLVYGFFLQQLNNNLCRLELILGSIYDQEFNFDGDRIYERVYGAEEVSFRANIAAILASIKSSVFALHIWRFILTNDSIFHLQTPVKRNDGVEEWKRIQLLCVMVLTIKTIGKSDLLTLVTEVFAPLLFKETSPLCRVYIEWILSYTLLNVTPSKEAILAYFKDDIDNQQPTYMTTFERISYLVIKKLDFESESQELTNFLVNYLIPSCSSNRALIRHFSVSLVCSVIPEIKNKNLNVPKAVVRSLENIYNMALKSEGFGTYRSGDALIWDITEDLTLVGICGGVLLKVSDRYTEFICQKEFAKYVSEEQKEKLLLPIGQDQREQWVHRSPEKQKSNKSSFSASNADIGTLLQTKSGTWSTVMDVDETNKNGHVRKRSDLIVMASLVDKPPNLGGICRLSDVLGAGLLTLDDMRVKEHIQFKNVAVTADKWMPLEEVKKENIIGFMLRKKKQGYTLIGLEQTDDSVELNSELKFPKKSLIVLGMEKEGIPSSILAELDFCVEIKQVGVIRSMNIQTATAVIVHAYAIQHC</sequence>
<dbReference type="Proteomes" id="UP000006853">
    <property type="component" value="Chromosome 3"/>
</dbReference>
<reference evidence="4 5" key="1">
    <citation type="journal article" date="2011" name="J. Biotechnol.">
        <title>High-quality genome sequence of Pichia pastoris CBS7435.</title>
        <authorList>
            <person name="Kuberl A."/>
            <person name="Schneider J."/>
            <person name="Thallinger G.G."/>
            <person name="Anderl I."/>
            <person name="Wibberg D."/>
            <person name="Hajek T."/>
            <person name="Jaenicke S."/>
            <person name="Brinkrolf K."/>
            <person name="Goesmann A."/>
            <person name="Szczepanowski R."/>
            <person name="Puhler A."/>
            <person name="Schwab H."/>
            <person name="Glieder A."/>
            <person name="Pichler H."/>
        </authorList>
    </citation>
    <scope>NUCLEOTIDE SEQUENCE [LARGE SCALE GENOMIC DNA]</scope>
    <source>
        <strain evidence="5">ATCC 76273 / CBS 7435 / CECT 11047 / NRRL Y-11430 / Wegner 21-1</strain>
    </source>
</reference>
<dbReference type="FunFam" id="3.40.1280.10:FF:000022">
    <property type="entry name" value="Trm3p"/>
    <property type="match status" value="1"/>
</dbReference>
<evidence type="ECO:0000256" key="1">
    <source>
        <dbReference type="ARBA" id="ARBA00022603"/>
    </source>
</evidence>
<dbReference type="CDD" id="cd18091">
    <property type="entry name" value="SpoU-like_TRM3-like"/>
    <property type="match status" value="1"/>
</dbReference>
<dbReference type="InterPro" id="IPR029028">
    <property type="entry name" value="Alpha/beta_knot_MTases"/>
</dbReference>
<evidence type="ECO:0000259" key="3">
    <source>
        <dbReference type="Pfam" id="PF00588"/>
    </source>
</evidence>
<keyword evidence="1 4" id="KW-0489">Methyltransferase</keyword>
<keyword evidence="2 4" id="KW-0808">Transferase</keyword>
<keyword evidence="5" id="KW-1185">Reference proteome</keyword>
<feature type="domain" description="tRNA/rRNA methyltransferase SpoU type" evidence="3">
    <location>
        <begin position="1307"/>
        <end position="1449"/>
    </location>
</feature>
<dbReference type="EMBL" id="FR839630">
    <property type="protein sequence ID" value="CCA39074.1"/>
    <property type="molecule type" value="Genomic_DNA"/>
</dbReference>
<dbReference type="InterPro" id="IPR045330">
    <property type="entry name" value="TRM3/TARBP1"/>
</dbReference>
<dbReference type="InterPro" id="IPR029026">
    <property type="entry name" value="tRNA_m1G_MTases_N"/>
</dbReference>
<proteinExistence type="predicted"/>
<evidence type="ECO:0000256" key="2">
    <source>
        <dbReference type="ARBA" id="ARBA00022679"/>
    </source>
</evidence>
<dbReference type="HOGENOM" id="CLU_005519_0_0_1"/>
<gene>
    <name evidence="4" type="primary">TRM3</name>
    <name evidence="4" type="ordered locus">PP7435_Chr3-0102</name>
</gene>
<name>F2QUJ6_KOMPC</name>
<dbReference type="PANTHER" id="PTHR12029:SF11">
    <property type="entry name" value="METHYLTRANSFERASE TARBP1-RELATED"/>
    <property type="match status" value="1"/>
</dbReference>
<dbReference type="SUPFAM" id="SSF75217">
    <property type="entry name" value="alpha/beta knot"/>
    <property type="match status" value="1"/>
</dbReference>
<organism evidence="4 5">
    <name type="scientific">Komagataella phaffii (strain ATCC 76273 / CBS 7435 / CECT 11047 / NRRL Y-11430 / Wegner 21-1)</name>
    <name type="common">Yeast</name>
    <name type="synonym">Pichia pastoris</name>
    <dbReference type="NCBI Taxonomy" id="981350"/>
    <lineage>
        <taxon>Eukaryota</taxon>
        <taxon>Fungi</taxon>
        <taxon>Dikarya</taxon>
        <taxon>Ascomycota</taxon>
        <taxon>Saccharomycotina</taxon>
        <taxon>Pichiomycetes</taxon>
        <taxon>Pichiales</taxon>
        <taxon>Pichiaceae</taxon>
        <taxon>Komagataella</taxon>
    </lineage>
</organism>
<dbReference type="GO" id="GO:0003723">
    <property type="term" value="F:RNA binding"/>
    <property type="evidence" value="ECO:0007669"/>
    <property type="project" value="InterPro"/>
</dbReference>
<evidence type="ECO:0000313" key="4">
    <source>
        <dbReference type="EMBL" id="CCA39074.1"/>
    </source>
</evidence>
<dbReference type="InterPro" id="IPR044748">
    <property type="entry name" value="Trm3/TARBP1_C"/>
</dbReference>
<reference evidence="4 5" key="3">
    <citation type="journal article" date="2016" name="FEMS Yeast Res.">
        <title>Curation of the genome annotation of Pichia pastoris (Komagataella phaffii) CBS7435 from gene level to protein function.</title>
        <authorList>
            <person name="Valli M."/>
            <person name="Tatto N.E."/>
            <person name="Peymann A."/>
            <person name="Gruber C."/>
            <person name="Landes N."/>
            <person name="Ekker H."/>
            <person name="Thallinger G.G."/>
            <person name="Mattanovich D."/>
            <person name="Gasser B."/>
            <person name="Graf A.B."/>
        </authorList>
    </citation>
    <scope>GENOME REANNOTATION</scope>
    <source>
        <strain evidence="4 5">ATCC 76273 / CBS 7435 / CECT 11047 / NRRL Y-11430 / Wegner 21-1</strain>
    </source>
</reference>
<dbReference type="Gene3D" id="3.40.1280.10">
    <property type="match status" value="1"/>
</dbReference>
<dbReference type="Pfam" id="PF00588">
    <property type="entry name" value="SpoU_methylase"/>
    <property type="match status" value="1"/>
</dbReference>
<evidence type="ECO:0000313" key="5">
    <source>
        <dbReference type="Proteomes" id="UP000006853"/>
    </source>
</evidence>
<dbReference type="PANTHER" id="PTHR12029">
    <property type="entry name" value="RNA METHYLTRANSFERASE"/>
    <property type="match status" value="1"/>
</dbReference>
<dbReference type="InterPro" id="IPR001537">
    <property type="entry name" value="SpoU_MeTrfase"/>
</dbReference>
<dbReference type="GO" id="GO:0030488">
    <property type="term" value="P:tRNA methylation"/>
    <property type="evidence" value="ECO:0007669"/>
    <property type="project" value="InterPro"/>
</dbReference>
<accession>F2QUJ6</accession>
<protein>
    <submittedName>
        <fullName evidence="4">2'-O-ribose methyltransferase</fullName>
    </submittedName>
</protein>